<gene>
    <name evidence="2" type="ORF">GCM10022255_093880</name>
</gene>
<comment type="caution">
    <text evidence="2">The sequence shown here is derived from an EMBL/GenBank/DDBJ whole genome shotgun (WGS) entry which is preliminary data.</text>
</comment>
<dbReference type="EMBL" id="BAABAT010000045">
    <property type="protein sequence ID" value="GAA4261398.1"/>
    <property type="molecule type" value="Genomic_DNA"/>
</dbReference>
<protein>
    <submittedName>
        <fullName evidence="2">Uncharacterized protein</fullName>
    </submittedName>
</protein>
<evidence type="ECO:0000313" key="3">
    <source>
        <dbReference type="Proteomes" id="UP001500620"/>
    </source>
</evidence>
<proteinExistence type="predicted"/>
<dbReference type="Proteomes" id="UP001500620">
    <property type="component" value="Unassembled WGS sequence"/>
</dbReference>
<accession>A0ABP8DQ87</accession>
<feature type="region of interest" description="Disordered" evidence="1">
    <location>
        <begin position="30"/>
        <end position="61"/>
    </location>
</feature>
<evidence type="ECO:0000256" key="1">
    <source>
        <dbReference type="SAM" id="MobiDB-lite"/>
    </source>
</evidence>
<reference evidence="3" key="1">
    <citation type="journal article" date="2019" name="Int. J. Syst. Evol. Microbiol.">
        <title>The Global Catalogue of Microorganisms (GCM) 10K type strain sequencing project: providing services to taxonomists for standard genome sequencing and annotation.</title>
        <authorList>
            <consortium name="The Broad Institute Genomics Platform"/>
            <consortium name="The Broad Institute Genome Sequencing Center for Infectious Disease"/>
            <person name="Wu L."/>
            <person name="Ma J."/>
        </authorList>
    </citation>
    <scope>NUCLEOTIDE SEQUENCE [LARGE SCALE GENOMIC DNA]</scope>
    <source>
        <strain evidence="3">JCM 17441</strain>
    </source>
</reference>
<sequence>MTGSFTSGVCIARQGSAEAAAVMLRVDEEVGEHSAQRTGRGGAPAEDVAAPVAGHPDGTVA</sequence>
<keyword evidence="3" id="KW-1185">Reference proteome</keyword>
<evidence type="ECO:0000313" key="2">
    <source>
        <dbReference type="EMBL" id="GAA4261398.1"/>
    </source>
</evidence>
<name>A0ABP8DQ87_9ACTN</name>
<organism evidence="2 3">
    <name type="scientific">Dactylosporangium darangshiense</name>
    <dbReference type="NCBI Taxonomy" id="579108"/>
    <lineage>
        <taxon>Bacteria</taxon>
        <taxon>Bacillati</taxon>
        <taxon>Actinomycetota</taxon>
        <taxon>Actinomycetes</taxon>
        <taxon>Micromonosporales</taxon>
        <taxon>Micromonosporaceae</taxon>
        <taxon>Dactylosporangium</taxon>
    </lineage>
</organism>